<evidence type="ECO:0000256" key="1">
    <source>
        <dbReference type="SAM" id="MobiDB-lite"/>
    </source>
</evidence>
<sequence>MQRVRDCPTSVTGGRSKVFADGRRGHVGGRGRGSGRGCRGRGRGCRQQCGGRAAMRRYEQRRYRKRMCARACVCVVTRVGKEERAHALVHAPRRASQSVSQPASRSVGQSRSGQTRREKSCNV</sequence>
<feature type="compositionally biased region" description="Polar residues" evidence="1">
    <location>
        <begin position="95"/>
        <end position="113"/>
    </location>
</feature>
<feature type="compositionally biased region" description="Gly residues" evidence="1">
    <location>
        <begin position="28"/>
        <end position="37"/>
    </location>
</feature>
<evidence type="ECO:0000313" key="2">
    <source>
        <dbReference type="EMBL" id="PSN67278.1"/>
    </source>
</evidence>
<dbReference type="Proteomes" id="UP000240883">
    <property type="component" value="Unassembled WGS sequence"/>
</dbReference>
<dbReference type="EMBL" id="KZ678135">
    <property type="protein sequence ID" value="PSN67278.1"/>
    <property type="molecule type" value="Genomic_DNA"/>
</dbReference>
<feature type="region of interest" description="Disordered" evidence="1">
    <location>
        <begin position="1"/>
        <end position="47"/>
    </location>
</feature>
<feature type="region of interest" description="Disordered" evidence="1">
    <location>
        <begin position="85"/>
        <end position="123"/>
    </location>
</feature>
<proteinExistence type="predicted"/>
<gene>
    <name evidence="2" type="ORF">BS50DRAFT_388240</name>
</gene>
<accession>A0A2T2NQC2</accession>
<keyword evidence="3" id="KW-1185">Reference proteome</keyword>
<name>A0A2T2NQC2_CORCC</name>
<protein>
    <submittedName>
        <fullName evidence="2">Uncharacterized protein</fullName>
    </submittedName>
</protein>
<reference evidence="2 3" key="1">
    <citation type="journal article" date="2018" name="Front. Microbiol.">
        <title>Genome-Wide Analysis of Corynespora cassiicola Leaf Fall Disease Putative Effectors.</title>
        <authorList>
            <person name="Lopez D."/>
            <person name="Ribeiro S."/>
            <person name="Label P."/>
            <person name="Fumanal B."/>
            <person name="Venisse J.S."/>
            <person name="Kohler A."/>
            <person name="de Oliveira R.R."/>
            <person name="Labutti K."/>
            <person name="Lipzen A."/>
            <person name="Lail K."/>
            <person name="Bauer D."/>
            <person name="Ohm R.A."/>
            <person name="Barry K.W."/>
            <person name="Spatafora J."/>
            <person name="Grigoriev I.V."/>
            <person name="Martin F.M."/>
            <person name="Pujade-Renaud V."/>
        </authorList>
    </citation>
    <scope>NUCLEOTIDE SEQUENCE [LARGE SCALE GENOMIC DNA]</scope>
    <source>
        <strain evidence="2 3">Philippines</strain>
    </source>
</reference>
<organism evidence="2 3">
    <name type="scientific">Corynespora cassiicola Philippines</name>
    <dbReference type="NCBI Taxonomy" id="1448308"/>
    <lineage>
        <taxon>Eukaryota</taxon>
        <taxon>Fungi</taxon>
        <taxon>Dikarya</taxon>
        <taxon>Ascomycota</taxon>
        <taxon>Pezizomycotina</taxon>
        <taxon>Dothideomycetes</taxon>
        <taxon>Pleosporomycetidae</taxon>
        <taxon>Pleosporales</taxon>
        <taxon>Corynesporascaceae</taxon>
        <taxon>Corynespora</taxon>
    </lineage>
</organism>
<dbReference type="AlphaFoldDB" id="A0A2T2NQC2"/>
<evidence type="ECO:0000313" key="3">
    <source>
        <dbReference type="Proteomes" id="UP000240883"/>
    </source>
</evidence>